<dbReference type="PANTHER" id="PTHR43640">
    <property type="entry name" value="OS07G0260300 PROTEIN"/>
    <property type="match status" value="1"/>
</dbReference>
<evidence type="ECO:0000259" key="1">
    <source>
        <dbReference type="Pfam" id="PF08534"/>
    </source>
</evidence>
<reference evidence="2" key="1">
    <citation type="submission" date="2018-05" db="EMBL/GenBank/DDBJ databases">
        <authorList>
            <person name="Lanie J.A."/>
            <person name="Ng W.-L."/>
            <person name="Kazmierczak K.M."/>
            <person name="Andrzejewski T.M."/>
            <person name="Davidsen T.M."/>
            <person name="Wayne K.J."/>
            <person name="Tettelin H."/>
            <person name="Glass J.I."/>
            <person name="Rusch D."/>
            <person name="Podicherti R."/>
            <person name="Tsui H.-C.T."/>
            <person name="Winkler M.E."/>
        </authorList>
    </citation>
    <scope>NUCLEOTIDE SEQUENCE</scope>
</reference>
<evidence type="ECO:0000313" key="2">
    <source>
        <dbReference type="EMBL" id="SVE43063.1"/>
    </source>
</evidence>
<dbReference type="Gene3D" id="3.40.30.10">
    <property type="entry name" value="Glutaredoxin"/>
    <property type="match status" value="1"/>
</dbReference>
<proteinExistence type="predicted"/>
<name>A0A383DFH1_9ZZZZ</name>
<dbReference type="InterPro" id="IPR047262">
    <property type="entry name" value="PRX-like1"/>
</dbReference>
<dbReference type="AlphaFoldDB" id="A0A383DFH1"/>
<dbReference type="EMBL" id="UINC01216784">
    <property type="protein sequence ID" value="SVE43063.1"/>
    <property type="molecule type" value="Genomic_DNA"/>
</dbReference>
<feature type="non-terminal residue" evidence="2">
    <location>
        <position position="200"/>
    </location>
</feature>
<dbReference type="Pfam" id="PF08534">
    <property type="entry name" value="Redoxin"/>
    <property type="match status" value="1"/>
</dbReference>
<dbReference type="GO" id="GO:0016491">
    <property type="term" value="F:oxidoreductase activity"/>
    <property type="evidence" value="ECO:0007669"/>
    <property type="project" value="InterPro"/>
</dbReference>
<protein>
    <recommendedName>
        <fullName evidence="1">Redoxin domain-containing protein</fullName>
    </recommendedName>
</protein>
<dbReference type="PANTHER" id="PTHR43640:SF1">
    <property type="entry name" value="THIOREDOXIN-DEPENDENT PEROXIREDOXIN"/>
    <property type="match status" value="1"/>
</dbReference>
<feature type="domain" description="Redoxin" evidence="1">
    <location>
        <begin position="26"/>
        <end position="153"/>
    </location>
</feature>
<feature type="non-terminal residue" evidence="2">
    <location>
        <position position="1"/>
    </location>
</feature>
<accession>A0A383DFH1</accession>
<organism evidence="2">
    <name type="scientific">marine metagenome</name>
    <dbReference type="NCBI Taxonomy" id="408172"/>
    <lineage>
        <taxon>unclassified sequences</taxon>
        <taxon>metagenomes</taxon>
        <taxon>ecological metagenomes</taxon>
    </lineage>
</organism>
<dbReference type="InterPro" id="IPR013740">
    <property type="entry name" value="Redoxin"/>
</dbReference>
<dbReference type="SUPFAM" id="SSF52833">
    <property type="entry name" value="Thioredoxin-like"/>
    <property type="match status" value="1"/>
</dbReference>
<gene>
    <name evidence="2" type="ORF">METZ01_LOCUS495917</name>
</gene>
<dbReference type="InterPro" id="IPR036249">
    <property type="entry name" value="Thioredoxin-like_sf"/>
</dbReference>
<sequence>MINKFYKKIAIILLASISYSLMAIEEGQKVENFRLFDHYGNSHELFYYDDAKALVFLVQGNGCPFARNASGRFHELKDMYSQKGATFFMLNSNLQDNRDNITEEAMEFGYKLPILIDKTQLIGESLKITRTGEVFVLDPKTWQIVYTGALDDRLTYENQKEQASKHFLKDALDSIVNNLPVEKPSTKSLGCLINFPEERN</sequence>